<comment type="subunit">
    <text evidence="8">Component of the Mediator complex.</text>
</comment>
<sequence length="169" mass="19200">MQTEQPPPQSQSFNISTELATDRLTQLQERLCYTFYECLRELNSSDSQDPEQLPAKRHDYVSRITVTLKQIEVFVSELPGVNQTESQQLEALADLEKEMENANKEYLEAIEEAENLMTQVKQAIQAIFADQVTYASTTTTSDDNNNAVTTSKRLACLLQEKEPLDCVNM</sequence>
<evidence type="ECO:0000256" key="3">
    <source>
        <dbReference type="ARBA" id="ARBA00019691"/>
    </source>
</evidence>
<evidence type="ECO:0000256" key="1">
    <source>
        <dbReference type="ARBA" id="ARBA00004123"/>
    </source>
</evidence>
<evidence type="ECO:0000256" key="2">
    <source>
        <dbReference type="ARBA" id="ARBA00005770"/>
    </source>
</evidence>
<keyword evidence="11" id="KW-1185">Reference proteome</keyword>
<protein>
    <recommendedName>
        <fullName evidence="3 8">Mediator of RNA polymerase II transcription subunit 21</fullName>
    </recommendedName>
</protein>
<dbReference type="GO" id="GO:0003712">
    <property type="term" value="F:transcription coregulator activity"/>
    <property type="evidence" value="ECO:0007669"/>
    <property type="project" value="TreeGrafter"/>
</dbReference>
<comment type="function">
    <text evidence="8">Component of the Mediator complex, a coactivator involved in the regulated transcription of nearly all RNA polymerase II-dependent genes. Mediator functions as a bridge to convey information from gene-specific regulatory proteins to the basal RNA polymerase II transcription machinery. Mediator is recruited to promoters by direct interactions with regulatory proteins and serves as a scaffold for the assembly of a functional preinitiation complex with RNA polymerase II and the general transcription factors.</text>
</comment>
<dbReference type="Gene3D" id="6.10.280.10">
    <property type="entry name" value="Mediator complex, subunit Med21"/>
    <property type="match status" value="1"/>
</dbReference>
<name>A0A9N9BLE6_9GLOM</name>
<dbReference type="GO" id="GO:0006357">
    <property type="term" value="P:regulation of transcription by RNA polymerase II"/>
    <property type="evidence" value="ECO:0007669"/>
    <property type="project" value="TreeGrafter"/>
</dbReference>
<evidence type="ECO:0000313" key="11">
    <source>
        <dbReference type="Proteomes" id="UP000789831"/>
    </source>
</evidence>
<dbReference type="OrthoDB" id="526653at2759"/>
<accession>A0A9N9BLE6</accession>
<reference evidence="10" key="1">
    <citation type="submission" date="2021-06" db="EMBL/GenBank/DDBJ databases">
        <authorList>
            <person name="Kallberg Y."/>
            <person name="Tangrot J."/>
            <person name="Rosling A."/>
        </authorList>
    </citation>
    <scope>NUCLEOTIDE SEQUENCE</scope>
    <source>
        <strain evidence="10">MT106</strain>
    </source>
</reference>
<organism evidence="10 11">
    <name type="scientific">Ambispora gerdemannii</name>
    <dbReference type="NCBI Taxonomy" id="144530"/>
    <lineage>
        <taxon>Eukaryota</taxon>
        <taxon>Fungi</taxon>
        <taxon>Fungi incertae sedis</taxon>
        <taxon>Mucoromycota</taxon>
        <taxon>Glomeromycotina</taxon>
        <taxon>Glomeromycetes</taxon>
        <taxon>Archaeosporales</taxon>
        <taxon>Ambisporaceae</taxon>
        <taxon>Ambispora</taxon>
    </lineage>
</organism>
<dbReference type="EMBL" id="CAJVPL010001421">
    <property type="protein sequence ID" value="CAG8570454.1"/>
    <property type="molecule type" value="Genomic_DNA"/>
</dbReference>
<dbReference type="InterPro" id="IPR021384">
    <property type="entry name" value="Mediator_Med21"/>
</dbReference>
<keyword evidence="7 8" id="KW-0539">Nucleus</keyword>
<dbReference type="InterPro" id="IPR037212">
    <property type="entry name" value="Med7/Med21-like"/>
</dbReference>
<dbReference type="Pfam" id="PF11221">
    <property type="entry name" value="Med21"/>
    <property type="match status" value="1"/>
</dbReference>
<dbReference type="Proteomes" id="UP000789831">
    <property type="component" value="Unassembled WGS sequence"/>
</dbReference>
<keyword evidence="6 8" id="KW-0804">Transcription</keyword>
<evidence type="ECO:0000256" key="6">
    <source>
        <dbReference type="ARBA" id="ARBA00023163"/>
    </source>
</evidence>
<dbReference type="SUPFAM" id="SSF140718">
    <property type="entry name" value="Mediator hinge subcomplex-like"/>
    <property type="match status" value="1"/>
</dbReference>
<feature type="coiled-coil region" evidence="9">
    <location>
        <begin position="82"/>
        <end position="130"/>
    </location>
</feature>
<proteinExistence type="inferred from homology"/>
<evidence type="ECO:0000256" key="5">
    <source>
        <dbReference type="ARBA" id="ARBA00023159"/>
    </source>
</evidence>
<evidence type="ECO:0000256" key="7">
    <source>
        <dbReference type="ARBA" id="ARBA00023242"/>
    </source>
</evidence>
<comment type="similarity">
    <text evidence="2 8">Belongs to the Mediator complex subunit 21 family.</text>
</comment>
<evidence type="ECO:0000256" key="9">
    <source>
        <dbReference type="SAM" id="Coils"/>
    </source>
</evidence>
<keyword evidence="9" id="KW-0175">Coiled coil</keyword>
<comment type="subcellular location">
    <subcellularLocation>
        <location evidence="1 8">Nucleus</location>
    </subcellularLocation>
</comment>
<evidence type="ECO:0000256" key="4">
    <source>
        <dbReference type="ARBA" id="ARBA00023015"/>
    </source>
</evidence>
<dbReference type="AlphaFoldDB" id="A0A9N9BLE6"/>
<dbReference type="PANTHER" id="PTHR13381:SF0">
    <property type="entry name" value="MEDIATOR OF RNA POLYMERASE II TRANSCRIPTION SUBUNIT 21"/>
    <property type="match status" value="1"/>
</dbReference>
<keyword evidence="4 8" id="KW-0805">Transcription regulation</keyword>
<comment type="caution">
    <text evidence="10">The sequence shown here is derived from an EMBL/GenBank/DDBJ whole genome shotgun (WGS) entry which is preliminary data.</text>
</comment>
<evidence type="ECO:0000256" key="8">
    <source>
        <dbReference type="RuleBase" id="RU366036"/>
    </source>
</evidence>
<dbReference type="GO" id="GO:0016592">
    <property type="term" value="C:mediator complex"/>
    <property type="evidence" value="ECO:0007669"/>
    <property type="project" value="UniProtKB-UniRule"/>
</dbReference>
<keyword evidence="5 8" id="KW-0010">Activator</keyword>
<dbReference type="PANTHER" id="PTHR13381">
    <property type="entry name" value="RNA POLYMERASE II HOLOENZYME COMPONENT SRB7"/>
    <property type="match status" value="1"/>
</dbReference>
<gene>
    <name evidence="10" type="ORF">AGERDE_LOCUS7612</name>
</gene>
<evidence type="ECO:0000313" key="10">
    <source>
        <dbReference type="EMBL" id="CAG8570454.1"/>
    </source>
</evidence>